<feature type="region of interest" description="Disordered" evidence="4">
    <location>
        <begin position="303"/>
        <end position="325"/>
    </location>
</feature>
<dbReference type="InterPro" id="IPR009057">
    <property type="entry name" value="Homeodomain-like_sf"/>
</dbReference>
<dbReference type="RefSeq" id="WP_330134568.1">
    <property type="nucleotide sequence ID" value="NZ_JAUTXY010000008.1"/>
</dbReference>
<dbReference type="EMBL" id="JAUTXY010000008">
    <property type="protein sequence ID" value="MEE2059316.1"/>
    <property type="molecule type" value="Genomic_DNA"/>
</dbReference>
<dbReference type="InterPro" id="IPR024775">
    <property type="entry name" value="DinB-like"/>
</dbReference>
<evidence type="ECO:0000256" key="1">
    <source>
        <dbReference type="ARBA" id="ARBA00023015"/>
    </source>
</evidence>
<evidence type="ECO:0000256" key="3">
    <source>
        <dbReference type="ARBA" id="ARBA00023163"/>
    </source>
</evidence>
<keyword evidence="1" id="KW-0805">Transcription regulation</keyword>
<evidence type="ECO:0000256" key="2">
    <source>
        <dbReference type="ARBA" id="ARBA00023125"/>
    </source>
</evidence>
<dbReference type="InterPro" id="IPR050204">
    <property type="entry name" value="AraC_XylS_family_regulators"/>
</dbReference>
<dbReference type="InterPro" id="IPR018060">
    <property type="entry name" value="HTH_AraC"/>
</dbReference>
<dbReference type="SUPFAM" id="SSF46689">
    <property type="entry name" value="Homeodomain-like"/>
    <property type="match status" value="1"/>
</dbReference>
<gene>
    <name evidence="6" type="ORF">Q7514_17500</name>
</gene>
<dbReference type="SMART" id="SM00342">
    <property type="entry name" value="HTH_ARAC"/>
    <property type="match status" value="1"/>
</dbReference>
<feature type="domain" description="HTH araC/xylS-type" evidence="5">
    <location>
        <begin position="7"/>
        <end position="105"/>
    </location>
</feature>
<name>A0ABU7LCP7_9NOCA</name>
<sequence length="325" mass="35536">MTGSGRDRLRELLDAVLDEDHANLDDMARGAFASQWHFSRQFSLGTGESPVALRRRVMLERAAWQLRDGRGVTETAFAAGYNSVEGFSRAFSRAYGYPPSATGGRALAPSGYSHWLPAPNGVHFHPPMHLWVEDGAGGYGRSSAAGQVTAQMVHHDLDDTWALLNVACDLAADDYERVRLPGLVVLAWDGPEESIAQVLGNLVWSKQIWLASMIGADEPVRSGNDAASLCKQFDVIAPQWAEAVRDIDRRNAWGDRLIDALCDPPESFVLGGVVSHVLTFSAHRRQLVRHMLRAAGRSIDNGDPLEWQRGASSHMLGDEPEGNST</sequence>
<dbReference type="PANTHER" id="PTHR46796">
    <property type="entry name" value="HTH-TYPE TRANSCRIPTIONAL ACTIVATOR RHAS-RELATED"/>
    <property type="match status" value="1"/>
</dbReference>
<dbReference type="PROSITE" id="PS01124">
    <property type="entry name" value="HTH_ARAC_FAMILY_2"/>
    <property type="match status" value="1"/>
</dbReference>
<dbReference type="Gene3D" id="1.10.10.60">
    <property type="entry name" value="Homeodomain-like"/>
    <property type="match status" value="1"/>
</dbReference>
<proteinExistence type="predicted"/>
<keyword evidence="3" id="KW-0804">Transcription</keyword>
<organism evidence="6 7">
    <name type="scientific">Rhodococcus artemisiae</name>
    <dbReference type="NCBI Taxonomy" id="714159"/>
    <lineage>
        <taxon>Bacteria</taxon>
        <taxon>Bacillati</taxon>
        <taxon>Actinomycetota</taxon>
        <taxon>Actinomycetes</taxon>
        <taxon>Mycobacteriales</taxon>
        <taxon>Nocardiaceae</taxon>
        <taxon>Rhodococcus</taxon>
    </lineage>
</organism>
<dbReference type="Proteomes" id="UP001336020">
    <property type="component" value="Unassembled WGS sequence"/>
</dbReference>
<comment type="caution">
    <text evidence="6">The sequence shown here is derived from an EMBL/GenBank/DDBJ whole genome shotgun (WGS) entry which is preliminary data.</text>
</comment>
<dbReference type="Pfam" id="PF12833">
    <property type="entry name" value="HTH_18"/>
    <property type="match status" value="1"/>
</dbReference>
<protein>
    <submittedName>
        <fullName evidence="6">Helix-turn-helix domain-containing protein</fullName>
    </submittedName>
</protein>
<dbReference type="Pfam" id="PF12867">
    <property type="entry name" value="DinB_2"/>
    <property type="match status" value="1"/>
</dbReference>
<reference evidence="6 7" key="1">
    <citation type="submission" date="2023-07" db="EMBL/GenBank/DDBJ databases">
        <authorList>
            <person name="Girao M."/>
            <person name="Carvalho M.F."/>
        </authorList>
    </citation>
    <scope>NUCLEOTIDE SEQUENCE [LARGE SCALE GENOMIC DNA]</scope>
    <source>
        <strain evidence="6 7">YIM65754</strain>
    </source>
</reference>
<keyword evidence="2" id="KW-0238">DNA-binding</keyword>
<accession>A0ABU7LCP7</accession>
<evidence type="ECO:0000256" key="4">
    <source>
        <dbReference type="SAM" id="MobiDB-lite"/>
    </source>
</evidence>
<evidence type="ECO:0000259" key="5">
    <source>
        <dbReference type="PROSITE" id="PS01124"/>
    </source>
</evidence>
<evidence type="ECO:0000313" key="7">
    <source>
        <dbReference type="Proteomes" id="UP001336020"/>
    </source>
</evidence>
<keyword evidence="7" id="KW-1185">Reference proteome</keyword>
<evidence type="ECO:0000313" key="6">
    <source>
        <dbReference type="EMBL" id="MEE2059316.1"/>
    </source>
</evidence>